<evidence type="ECO:0000256" key="1">
    <source>
        <dbReference type="SAM" id="Coils"/>
    </source>
</evidence>
<feature type="compositionally biased region" description="Basic and acidic residues" evidence="2">
    <location>
        <begin position="362"/>
        <end position="372"/>
    </location>
</feature>
<name>A0A8H4XMS1_9HYPO</name>
<dbReference type="OrthoDB" id="5430717at2759"/>
<proteinExistence type="predicted"/>
<feature type="compositionally biased region" description="Basic residues" evidence="2">
    <location>
        <begin position="373"/>
        <end position="382"/>
    </location>
</feature>
<sequence length="476" mass="52681">MADTGWLRFLGANRSRTHGLTSPRSEPALQDLVKSSQGHDELHTRHVRKSMKRQSSWQGQCPSVFGPEQSMDEVDKLFINAGQQVWHSPSIDQVAEALRVAVMTNPAHEPLPVENRPYILHLVEGYSKIHHKVARLEAELAEAKSQRAQEIERHSTMGERWMIQEARYKAEVKRLELVIHEVSGKSLEAVALARAGSLIRGRPKAPAEERGMPGGDAVDERACSASPETARDEHADKLSHKELRSQHGTILSRRRTMDTSNEVRLSRRFRRLDNIIWSRDADGTHRDEEREGPHGKARREQDRTKQPSRRDTRSSSGSSLAGEKKVPPHEGSAQKKRDVAEPGASEDIGQDEHGKSTVAGSESEHSKAGDHVHRVRGQHRRQFSFVPGDDTAAVRLTETMASRNPEVAQHYNGQEAALGRSLDRSPHQDQRSRSAEWAGTGDGSRPVTDDTPGATALKDGPSEKASCGPQIGPGAN</sequence>
<evidence type="ECO:0000313" key="3">
    <source>
        <dbReference type="EMBL" id="KAF4980827.1"/>
    </source>
</evidence>
<dbReference type="Proteomes" id="UP000635477">
    <property type="component" value="Unassembled WGS sequence"/>
</dbReference>
<protein>
    <submittedName>
        <fullName evidence="3">Uncharacterized protein</fullName>
    </submittedName>
</protein>
<feature type="region of interest" description="Disordered" evidence="2">
    <location>
        <begin position="202"/>
        <end position="259"/>
    </location>
</feature>
<dbReference type="EMBL" id="JABEYC010000204">
    <property type="protein sequence ID" value="KAF4980827.1"/>
    <property type="molecule type" value="Genomic_DNA"/>
</dbReference>
<feature type="compositionally biased region" description="Basic and acidic residues" evidence="2">
    <location>
        <begin position="282"/>
        <end position="313"/>
    </location>
</feature>
<dbReference type="AlphaFoldDB" id="A0A8H4XMS1"/>
<feature type="region of interest" description="Disordered" evidence="2">
    <location>
        <begin position="282"/>
        <end position="476"/>
    </location>
</feature>
<keyword evidence="1" id="KW-0175">Coiled coil</keyword>
<organism evidence="3 4">
    <name type="scientific">Fusarium zealandicum</name>
    <dbReference type="NCBI Taxonomy" id="1053134"/>
    <lineage>
        <taxon>Eukaryota</taxon>
        <taxon>Fungi</taxon>
        <taxon>Dikarya</taxon>
        <taxon>Ascomycota</taxon>
        <taxon>Pezizomycotina</taxon>
        <taxon>Sordariomycetes</taxon>
        <taxon>Hypocreomycetidae</taxon>
        <taxon>Hypocreales</taxon>
        <taxon>Nectriaceae</taxon>
        <taxon>Fusarium</taxon>
        <taxon>Fusarium staphyleae species complex</taxon>
    </lineage>
</organism>
<feature type="compositionally biased region" description="Basic and acidic residues" evidence="2">
    <location>
        <begin position="421"/>
        <end position="434"/>
    </location>
</feature>
<evidence type="ECO:0000256" key="2">
    <source>
        <dbReference type="SAM" id="MobiDB-lite"/>
    </source>
</evidence>
<reference evidence="3" key="2">
    <citation type="submission" date="2020-05" db="EMBL/GenBank/DDBJ databases">
        <authorList>
            <person name="Kim H.-S."/>
            <person name="Proctor R.H."/>
            <person name="Brown D.W."/>
        </authorList>
    </citation>
    <scope>NUCLEOTIDE SEQUENCE</scope>
    <source>
        <strain evidence="3">NRRL 22465</strain>
    </source>
</reference>
<evidence type="ECO:0000313" key="4">
    <source>
        <dbReference type="Proteomes" id="UP000635477"/>
    </source>
</evidence>
<feature type="compositionally biased region" description="Basic and acidic residues" evidence="2">
    <location>
        <begin position="322"/>
        <end position="340"/>
    </location>
</feature>
<accession>A0A8H4XMS1</accession>
<gene>
    <name evidence="3" type="ORF">FZEAL_3257</name>
</gene>
<feature type="coiled-coil region" evidence="1">
    <location>
        <begin position="126"/>
        <end position="153"/>
    </location>
</feature>
<reference evidence="3" key="1">
    <citation type="journal article" date="2020" name="BMC Genomics">
        <title>Correction to: Identification and distribution of gene clusters required for synthesis of sphingolipid metabolism inhibitors in diverse species of the filamentous fungus Fusarium.</title>
        <authorList>
            <person name="Kim H.S."/>
            <person name="Lohmar J.M."/>
            <person name="Busman M."/>
            <person name="Brown D.W."/>
            <person name="Naumann T.A."/>
            <person name="Divon H.H."/>
            <person name="Lysoe E."/>
            <person name="Uhlig S."/>
            <person name="Proctor R.H."/>
        </authorList>
    </citation>
    <scope>NUCLEOTIDE SEQUENCE</scope>
    <source>
        <strain evidence="3">NRRL 22465</strain>
    </source>
</reference>
<keyword evidence="4" id="KW-1185">Reference proteome</keyword>
<feature type="compositionally biased region" description="Basic and acidic residues" evidence="2">
    <location>
        <begin position="229"/>
        <end position="245"/>
    </location>
</feature>
<comment type="caution">
    <text evidence="3">The sequence shown here is derived from an EMBL/GenBank/DDBJ whole genome shotgun (WGS) entry which is preliminary data.</text>
</comment>